<name>A0A9W6XHV1_9STRA</name>
<gene>
    <name evidence="1" type="ORF">Plil01_001633600</name>
</gene>
<dbReference type="Proteomes" id="UP001165083">
    <property type="component" value="Unassembled WGS sequence"/>
</dbReference>
<accession>A0A9W6XHV1</accession>
<evidence type="ECO:0000313" key="1">
    <source>
        <dbReference type="EMBL" id="GMF39576.1"/>
    </source>
</evidence>
<evidence type="ECO:0000313" key="2">
    <source>
        <dbReference type="Proteomes" id="UP001165083"/>
    </source>
</evidence>
<reference evidence="1" key="1">
    <citation type="submission" date="2023-04" db="EMBL/GenBank/DDBJ databases">
        <title>Phytophthora lilii NBRC 32176.</title>
        <authorList>
            <person name="Ichikawa N."/>
            <person name="Sato H."/>
            <person name="Tonouchi N."/>
        </authorList>
    </citation>
    <scope>NUCLEOTIDE SEQUENCE</scope>
    <source>
        <strain evidence="1">NBRC 32176</strain>
    </source>
</reference>
<dbReference type="EMBL" id="BSXW01001862">
    <property type="protein sequence ID" value="GMF39576.1"/>
    <property type="molecule type" value="Genomic_DNA"/>
</dbReference>
<organism evidence="1 2">
    <name type="scientific">Phytophthora lilii</name>
    <dbReference type="NCBI Taxonomy" id="2077276"/>
    <lineage>
        <taxon>Eukaryota</taxon>
        <taxon>Sar</taxon>
        <taxon>Stramenopiles</taxon>
        <taxon>Oomycota</taxon>
        <taxon>Peronosporomycetes</taxon>
        <taxon>Peronosporales</taxon>
        <taxon>Peronosporaceae</taxon>
        <taxon>Phytophthora</taxon>
    </lineage>
</organism>
<protein>
    <submittedName>
        <fullName evidence="1">Unnamed protein product</fullName>
    </submittedName>
</protein>
<dbReference type="OrthoDB" id="124341at2759"/>
<sequence length="182" mass="20403">MIVQNLPVEEQNMTTWPDERAACRGKLNVKVLDGGGTEVNETGEHTCKSEPGPTVQYCDEEMRQLLETVAVSSPAIIHKVCCQLVAKYPGQDVKPMVREEAINFNNYVRKQATGGAVYRQIETFPTVCVSESDERSFVHFNVFYNNMGKRQRIIGMGHPDLIRLLMHPGASLFIDGMFSIIP</sequence>
<proteinExistence type="predicted"/>
<comment type="caution">
    <text evidence="1">The sequence shown here is derived from an EMBL/GenBank/DDBJ whole genome shotgun (WGS) entry which is preliminary data.</text>
</comment>
<keyword evidence="2" id="KW-1185">Reference proteome</keyword>
<dbReference type="AlphaFoldDB" id="A0A9W6XHV1"/>